<dbReference type="RefSeq" id="WP_132004728.1">
    <property type="nucleotide sequence ID" value="NZ_JBHUNN010000002.1"/>
</dbReference>
<protein>
    <submittedName>
        <fullName evidence="2">Uncharacterized protein</fullName>
    </submittedName>
</protein>
<feature type="compositionally biased region" description="Polar residues" evidence="1">
    <location>
        <begin position="25"/>
        <end position="38"/>
    </location>
</feature>
<name>A0A4R2GTV5_9HYPH</name>
<dbReference type="AlphaFoldDB" id="A0A4R2GTV5"/>
<accession>A0A4R2GTV5</accession>
<feature type="region of interest" description="Disordered" evidence="1">
    <location>
        <begin position="115"/>
        <end position="139"/>
    </location>
</feature>
<dbReference type="OrthoDB" id="8020271at2"/>
<feature type="region of interest" description="Disordered" evidence="1">
    <location>
        <begin position="1"/>
        <end position="58"/>
    </location>
</feature>
<dbReference type="EMBL" id="SLWL01000004">
    <property type="protein sequence ID" value="TCO14071.1"/>
    <property type="molecule type" value="Genomic_DNA"/>
</dbReference>
<feature type="compositionally biased region" description="Polar residues" evidence="1">
    <location>
        <begin position="1"/>
        <end position="18"/>
    </location>
</feature>
<evidence type="ECO:0000256" key="1">
    <source>
        <dbReference type="SAM" id="MobiDB-lite"/>
    </source>
</evidence>
<sequence>MSNSQFTIQTSPAQSSGPYSAPQVAPSTNPGFGDNIQTYVPGGVASYHGEQPNPADTGVLQTLRTTSGAPANPFTATDKHLVEVNGMQTPVATAIRMGYIARHPATGALMETGKLQAESHHSPVASPNAQQPHQQAAQGEDITMDTPMSRGVTNMNDIMFSQVPSGLMVRAVLENTERGHVAENTVNSIASSLQITPEEAAELLRTVGQGREDQRSRALSKLGIDDVQEFDDFIRSKHPDLLRKAQTAHFLSGDLTPYKALARTYYENLDKIAPERIMSAKFGNGITASLSGDTIVLNVPGKGQMSYAGAVRAGIIRVGA</sequence>
<reference evidence="2 3" key="1">
    <citation type="submission" date="2019-03" db="EMBL/GenBank/DDBJ databases">
        <title>Genomic Encyclopedia of Type Strains, Phase IV (KMG-IV): sequencing the most valuable type-strain genomes for metagenomic binning, comparative biology and taxonomic classification.</title>
        <authorList>
            <person name="Goeker M."/>
        </authorList>
    </citation>
    <scope>NUCLEOTIDE SEQUENCE [LARGE SCALE GENOMIC DNA]</scope>
    <source>
        <strain evidence="2 3">DSM 22958</strain>
    </source>
</reference>
<gene>
    <name evidence="2" type="ORF">EV666_10421</name>
</gene>
<evidence type="ECO:0000313" key="3">
    <source>
        <dbReference type="Proteomes" id="UP000294881"/>
    </source>
</evidence>
<proteinExistence type="predicted"/>
<comment type="caution">
    <text evidence="2">The sequence shown here is derived from an EMBL/GenBank/DDBJ whole genome shotgun (WGS) entry which is preliminary data.</text>
</comment>
<organism evidence="2 3">
    <name type="scientific">Camelimonas lactis</name>
    <dbReference type="NCBI Taxonomy" id="659006"/>
    <lineage>
        <taxon>Bacteria</taxon>
        <taxon>Pseudomonadati</taxon>
        <taxon>Pseudomonadota</taxon>
        <taxon>Alphaproteobacteria</taxon>
        <taxon>Hyphomicrobiales</taxon>
        <taxon>Chelatococcaceae</taxon>
        <taxon>Camelimonas</taxon>
    </lineage>
</organism>
<dbReference type="Proteomes" id="UP000294881">
    <property type="component" value="Unassembled WGS sequence"/>
</dbReference>
<evidence type="ECO:0000313" key="2">
    <source>
        <dbReference type="EMBL" id="TCO14071.1"/>
    </source>
</evidence>
<keyword evidence="3" id="KW-1185">Reference proteome</keyword>
<feature type="compositionally biased region" description="Low complexity" evidence="1">
    <location>
        <begin position="129"/>
        <end position="138"/>
    </location>
</feature>